<name>A0A835Z7V8_9STRA</name>
<comment type="caution">
    <text evidence="1">The sequence shown here is derived from an EMBL/GenBank/DDBJ whole genome shotgun (WGS) entry which is preliminary data.</text>
</comment>
<evidence type="ECO:0000313" key="1">
    <source>
        <dbReference type="EMBL" id="KAG5187282.1"/>
    </source>
</evidence>
<accession>A0A835Z7V8</accession>
<organism evidence="1 2">
    <name type="scientific">Tribonema minus</name>
    <dbReference type="NCBI Taxonomy" id="303371"/>
    <lineage>
        <taxon>Eukaryota</taxon>
        <taxon>Sar</taxon>
        <taxon>Stramenopiles</taxon>
        <taxon>Ochrophyta</taxon>
        <taxon>PX clade</taxon>
        <taxon>Xanthophyceae</taxon>
        <taxon>Tribonematales</taxon>
        <taxon>Tribonemataceae</taxon>
        <taxon>Tribonema</taxon>
    </lineage>
</organism>
<keyword evidence="2" id="KW-1185">Reference proteome</keyword>
<proteinExistence type="predicted"/>
<dbReference type="Proteomes" id="UP000664859">
    <property type="component" value="Unassembled WGS sequence"/>
</dbReference>
<sequence>MTIMGVRLGRDLQTELSVNRGDSAAHRIEALRVYLEDRLGLSPFLGAYRYLKRIGEGPGADTDAAVTAQLEMLMGGAEQLTHLPALLQLIAVEERFDET</sequence>
<evidence type="ECO:0000313" key="2">
    <source>
        <dbReference type="Proteomes" id="UP000664859"/>
    </source>
</evidence>
<protein>
    <submittedName>
        <fullName evidence="1">Uncharacterized protein</fullName>
    </submittedName>
</protein>
<dbReference type="AlphaFoldDB" id="A0A835Z7V8"/>
<dbReference type="EMBL" id="JAFCMP010000090">
    <property type="protein sequence ID" value="KAG5187282.1"/>
    <property type="molecule type" value="Genomic_DNA"/>
</dbReference>
<reference evidence="1" key="1">
    <citation type="submission" date="2021-02" db="EMBL/GenBank/DDBJ databases">
        <title>First Annotated Genome of the Yellow-green Alga Tribonema minus.</title>
        <authorList>
            <person name="Mahan K.M."/>
        </authorList>
    </citation>
    <scope>NUCLEOTIDE SEQUENCE</scope>
    <source>
        <strain evidence="1">UTEX B ZZ1240</strain>
    </source>
</reference>
<gene>
    <name evidence="1" type="ORF">JKP88DRAFT_218539</name>
</gene>